<evidence type="ECO:0000256" key="1">
    <source>
        <dbReference type="SAM" id="MobiDB-lite"/>
    </source>
</evidence>
<reference evidence="4" key="1">
    <citation type="journal article" date="2019" name="G3 (Bethesda)">
        <title>Genome Assemblies of Two Rare Opportunistic Yeast Pathogens: Diutina rugosa (syn. Candida rugosa) and Trichomonascus ciferrii (syn. Candida ciferrii).</title>
        <authorList>
            <person name="Mixao V."/>
            <person name="Saus E."/>
            <person name="Hansen A.P."/>
            <person name="Lass-Florl C."/>
            <person name="Gabaldon T."/>
        </authorList>
    </citation>
    <scope>NUCLEOTIDE SEQUENCE</scope>
    <source>
        <strain evidence="4">CBS 4856</strain>
    </source>
</reference>
<comment type="caution">
    <text evidence="4">The sequence shown here is derived from an EMBL/GenBank/DDBJ whole genome shotgun (WGS) entry which is preliminary data.</text>
</comment>
<feature type="compositionally biased region" description="Basic and acidic residues" evidence="1">
    <location>
        <begin position="89"/>
        <end position="115"/>
    </location>
</feature>
<evidence type="ECO:0000313" key="5">
    <source>
        <dbReference type="Proteomes" id="UP000761534"/>
    </source>
</evidence>
<feature type="region of interest" description="Disordered" evidence="1">
    <location>
        <begin position="27"/>
        <end position="134"/>
    </location>
</feature>
<sequence length="290" mass="31300">MRLLFRLLALFSVFCLIANCSPIEKRDDIPDATAVDDNKDSENTKDSGGETKEIPGASSYKSGDETKKESKTSESKDDKKTTSASGSEKTNESKSATKTDKKDSKTKSDDDDKKTTSSSISIDPRDPPGGISLITPASTASTYIKIGDHATFSWKYTSLKVTPKHLDVVAVCSQNSQTVTITTKHPAKDTELVWDTSKAEKNSSINLLTSKYELKMYDSSSNASTTTQRPGYLTPLAYTLGLYRPRSYSPEAGDSSYVNGGVGLVDITAAKWVFSMGIIFAGSALHIILG</sequence>
<keyword evidence="2" id="KW-0732">Signal</keyword>
<dbReference type="OrthoDB" id="2435509at2759"/>
<feature type="domain" description="DUF7137" evidence="3">
    <location>
        <begin position="126"/>
        <end position="252"/>
    </location>
</feature>
<dbReference type="Pfam" id="PF23585">
    <property type="entry name" value="DUF7137"/>
    <property type="match status" value="1"/>
</dbReference>
<accession>A0A642UNC9</accession>
<name>A0A642UNC9_9ASCO</name>
<protein>
    <recommendedName>
        <fullName evidence="3">DUF7137 domain-containing protein</fullName>
    </recommendedName>
</protein>
<gene>
    <name evidence="4" type="ORF">TRICI_005901</name>
</gene>
<feature type="compositionally biased region" description="Basic and acidic residues" evidence="1">
    <location>
        <begin position="36"/>
        <end position="53"/>
    </location>
</feature>
<evidence type="ECO:0000313" key="4">
    <source>
        <dbReference type="EMBL" id="KAA8902299.1"/>
    </source>
</evidence>
<dbReference type="EMBL" id="SWFS01000467">
    <property type="protein sequence ID" value="KAA8902299.1"/>
    <property type="molecule type" value="Genomic_DNA"/>
</dbReference>
<dbReference type="Proteomes" id="UP000761534">
    <property type="component" value="Unassembled WGS sequence"/>
</dbReference>
<dbReference type="PANTHER" id="PTHR42028:SF1">
    <property type="entry name" value="YALI0E30657P"/>
    <property type="match status" value="1"/>
</dbReference>
<dbReference type="AlphaFoldDB" id="A0A642UNC9"/>
<feature type="signal peptide" evidence="2">
    <location>
        <begin position="1"/>
        <end position="20"/>
    </location>
</feature>
<dbReference type="PANTHER" id="PTHR42028">
    <property type="entry name" value="CHROMOSOME 1, WHOLE GENOME SHOTGUN SEQUENCE"/>
    <property type="match status" value="1"/>
</dbReference>
<evidence type="ECO:0000256" key="2">
    <source>
        <dbReference type="SAM" id="SignalP"/>
    </source>
</evidence>
<dbReference type="InterPro" id="IPR055561">
    <property type="entry name" value="DUF7137"/>
</dbReference>
<evidence type="ECO:0000259" key="3">
    <source>
        <dbReference type="Pfam" id="PF23585"/>
    </source>
</evidence>
<feature type="chain" id="PRO_5024928717" description="DUF7137 domain-containing protein" evidence="2">
    <location>
        <begin position="21"/>
        <end position="290"/>
    </location>
</feature>
<proteinExistence type="predicted"/>
<keyword evidence="5" id="KW-1185">Reference proteome</keyword>
<organism evidence="4 5">
    <name type="scientific">Trichomonascus ciferrii</name>
    <dbReference type="NCBI Taxonomy" id="44093"/>
    <lineage>
        <taxon>Eukaryota</taxon>
        <taxon>Fungi</taxon>
        <taxon>Dikarya</taxon>
        <taxon>Ascomycota</taxon>
        <taxon>Saccharomycotina</taxon>
        <taxon>Dipodascomycetes</taxon>
        <taxon>Dipodascales</taxon>
        <taxon>Trichomonascaceae</taxon>
        <taxon>Trichomonascus</taxon>
        <taxon>Trichomonascus ciferrii complex</taxon>
    </lineage>
</organism>
<feature type="compositionally biased region" description="Basic and acidic residues" evidence="1">
    <location>
        <begin position="62"/>
        <end position="81"/>
    </location>
</feature>
<dbReference type="VEuPathDB" id="FungiDB:TRICI_005901"/>